<gene>
    <name evidence="1" type="ORF">ACFSSA_15340</name>
</gene>
<proteinExistence type="predicted"/>
<dbReference type="Proteomes" id="UP001597375">
    <property type="component" value="Unassembled WGS sequence"/>
</dbReference>
<dbReference type="RefSeq" id="WP_386821497.1">
    <property type="nucleotide sequence ID" value="NZ_JBHUIT010000034.1"/>
</dbReference>
<reference evidence="2" key="1">
    <citation type="journal article" date="2019" name="Int. J. Syst. Evol. Microbiol.">
        <title>The Global Catalogue of Microorganisms (GCM) 10K type strain sequencing project: providing services to taxonomists for standard genome sequencing and annotation.</title>
        <authorList>
            <consortium name="The Broad Institute Genomics Platform"/>
            <consortium name="The Broad Institute Genome Sequencing Center for Infectious Disease"/>
            <person name="Wu L."/>
            <person name="Ma J."/>
        </authorList>
    </citation>
    <scope>NUCLEOTIDE SEQUENCE [LARGE SCALE GENOMIC DNA]</scope>
    <source>
        <strain evidence="2">CGMCC 4.7106</strain>
    </source>
</reference>
<dbReference type="EMBL" id="JBHUIT010000034">
    <property type="protein sequence ID" value="MFD2258054.1"/>
    <property type="molecule type" value="Genomic_DNA"/>
</dbReference>
<accession>A0ABW5DBX3</accession>
<evidence type="ECO:0000313" key="2">
    <source>
        <dbReference type="Proteomes" id="UP001597375"/>
    </source>
</evidence>
<keyword evidence="2" id="KW-1185">Reference proteome</keyword>
<sequence>MKHSTKRQEVTRETIACAGGRGECPEAAYRRVNVGNMIECGGFCNLKKALAPGLD</sequence>
<name>A0ABW5DBX3_9BACT</name>
<evidence type="ECO:0000313" key="1">
    <source>
        <dbReference type="EMBL" id="MFD2258054.1"/>
    </source>
</evidence>
<comment type="caution">
    <text evidence="1">The sequence shown here is derived from an EMBL/GenBank/DDBJ whole genome shotgun (WGS) entry which is preliminary data.</text>
</comment>
<organism evidence="1 2">
    <name type="scientific">Luteolibacter algae</name>
    <dbReference type="NCBI Taxonomy" id="454151"/>
    <lineage>
        <taxon>Bacteria</taxon>
        <taxon>Pseudomonadati</taxon>
        <taxon>Verrucomicrobiota</taxon>
        <taxon>Verrucomicrobiia</taxon>
        <taxon>Verrucomicrobiales</taxon>
        <taxon>Verrucomicrobiaceae</taxon>
        <taxon>Luteolibacter</taxon>
    </lineage>
</organism>
<protein>
    <submittedName>
        <fullName evidence="1">Uncharacterized protein</fullName>
    </submittedName>
</protein>